<dbReference type="Proteomes" id="UP000187209">
    <property type="component" value="Unassembled WGS sequence"/>
</dbReference>
<dbReference type="EMBL" id="MPUH01000070">
    <property type="protein sequence ID" value="OMJ91991.1"/>
    <property type="molecule type" value="Genomic_DNA"/>
</dbReference>
<organism evidence="1 2">
    <name type="scientific">Stentor coeruleus</name>
    <dbReference type="NCBI Taxonomy" id="5963"/>
    <lineage>
        <taxon>Eukaryota</taxon>
        <taxon>Sar</taxon>
        <taxon>Alveolata</taxon>
        <taxon>Ciliophora</taxon>
        <taxon>Postciliodesmatophora</taxon>
        <taxon>Heterotrichea</taxon>
        <taxon>Heterotrichida</taxon>
        <taxon>Stentoridae</taxon>
        <taxon>Stentor</taxon>
    </lineage>
</organism>
<accession>A0A1R2CSL6</accession>
<comment type="caution">
    <text evidence="1">The sequence shown here is derived from an EMBL/GenBank/DDBJ whole genome shotgun (WGS) entry which is preliminary data.</text>
</comment>
<dbReference type="Gene3D" id="3.10.450.10">
    <property type="match status" value="1"/>
</dbReference>
<dbReference type="OrthoDB" id="6115262at2759"/>
<proteinExistence type="predicted"/>
<evidence type="ECO:0000313" key="2">
    <source>
        <dbReference type="Proteomes" id="UP000187209"/>
    </source>
</evidence>
<protein>
    <submittedName>
        <fullName evidence="1">Uncharacterized protein</fullName>
    </submittedName>
</protein>
<gene>
    <name evidence="1" type="ORF">SteCoe_5308</name>
</gene>
<name>A0A1R2CSL6_9CILI</name>
<sequence length="117" mass="13624">MAKLYNETGFSKKKKSDATCRSILEFVRPMVEIYGGKTYEKFTCEEYMEKPSYGKNYKIKVDAGSEFLHLHLFKPLSGNYQVNFIERGRKKNDDLALPFDLRNITPSIKAGSFWNYT</sequence>
<evidence type="ECO:0000313" key="1">
    <source>
        <dbReference type="EMBL" id="OMJ91991.1"/>
    </source>
</evidence>
<dbReference type="AlphaFoldDB" id="A0A1R2CSL6"/>
<reference evidence="1 2" key="1">
    <citation type="submission" date="2016-11" db="EMBL/GenBank/DDBJ databases">
        <title>The macronuclear genome of Stentor coeruleus: a giant cell with tiny introns.</title>
        <authorList>
            <person name="Slabodnick M."/>
            <person name="Ruby J.G."/>
            <person name="Reiff S.B."/>
            <person name="Swart E.C."/>
            <person name="Gosai S."/>
            <person name="Prabakaran S."/>
            <person name="Witkowska E."/>
            <person name="Larue G.E."/>
            <person name="Fisher S."/>
            <person name="Freeman R.M."/>
            <person name="Gunawardena J."/>
            <person name="Chu W."/>
            <person name="Stover N.A."/>
            <person name="Gregory B.D."/>
            <person name="Nowacki M."/>
            <person name="Derisi J."/>
            <person name="Roy S.W."/>
            <person name="Marshall W.F."/>
            <person name="Sood P."/>
        </authorList>
    </citation>
    <scope>NUCLEOTIDE SEQUENCE [LARGE SCALE GENOMIC DNA]</scope>
    <source>
        <strain evidence="1">WM001</strain>
    </source>
</reference>
<keyword evidence="2" id="KW-1185">Reference proteome</keyword>